<evidence type="ECO:0000256" key="6">
    <source>
        <dbReference type="ARBA" id="ARBA00022723"/>
    </source>
</evidence>
<dbReference type="Pfam" id="PF00004">
    <property type="entry name" value="AAA"/>
    <property type="match status" value="1"/>
</dbReference>
<keyword evidence="13 15" id="KW-0482">Metalloprotease</keyword>
<dbReference type="GO" id="GO:0004222">
    <property type="term" value="F:metalloendopeptidase activity"/>
    <property type="evidence" value="ECO:0007669"/>
    <property type="project" value="InterPro"/>
</dbReference>
<organism evidence="18 19">
    <name type="scientific">Candidatus Phytoplasma pruni</name>
    <dbReference type="NCBI Taxonomy" id="479893"/>
    <lineage>
        <taxon>Bacteria</taxon>
        <taxon>Bacillati</taxon>
        <taxon>Mycoplasmatota</taxon>
        <taxon>Mollicutes</taxon>
        <taxon>Acholeplasmatales</taxon>
        <taxon>Acholeplasmataceae</taxon>
        <taxon>Candidatus Phytoplasma</taxon>
        <taxon>16SrIII (X-disease group)</taxon>
    </lineage>
</organism>
<evidence type="ECO:0000256" key="9">
    <source>
        <dbReference type="ARBA" id="ARBA00022833"/>
    </source>
</evidence>
<dbReference type="Gene3D" id="1.10.8.60">
    <property type="match status" value="1"/>
</dbReference>
<keyword evidence="8 15" id="KW-0378">Hydrolase</keyword>
<comment type="similarity">
    <text evidence="15">In the central section; belongs to the AAA ATPase family.</text>
</comment>
<sequence length="602" mass="68772">MNHLRLKKFYRRHLKKIWFCFILSWLFFLNSYFNIGKWNLDKEKEIPLSEARTKIYDKNVFKIKYNKVDSINPQGEPFYKTYTYYKLAAYDKNDQLLFNVNLDNISVFINNFPKDKKTYVYDVNLLSWFIGLFNYLLSKIHIFSSSIWIFYILSVVRSSKGKLDKDPKVSSSQKSLFTFKDVAGNEEEQEEMKELIDFLKRPKKYKDMGASIPKGVLLSGPPGTGKTLLAKAVAGEAGVPFYSVTGADFKNQYFGVGAARMRKLFQEIRENAPCVLFIDEIDTIGKKRGSIANDDGSTINQLLTEMDGFTESYGIIVMAATNRLDMLDSALLRPGRFDRQFTVGLPDVKAREAILKVHARNKKLSTDINFHQLAKQTSGMSGAELASVLNEASILTVRNQKEWTTMDELQEAIDRVWMGPAKKSRKYSEEEKRETAYHEAGHAVIALKVKDAPKIQKITIVPRGHAGGYVLFMEEKELFFQSKKRLQADIICSLAGRAAEEMMFGDENISNGCYSDFKSATNKARLMVTKYGMSPLGQVQDSEFSDKKAVDIEIKKIIDTSYKKAQEILQENKALLDKIADILLKQETINKEELDQLVQEEK</sequence>
<dbReference type="InterPro" id="IPR037219">
    <property type="entry name" value="Peptidase_M41-like"/>
</dbReference>
<comment type="caution">
    <text evidence="18">The sequence shown here is derived from an EMBL/GenBank/DDBJ whole genome shotgun (WGS) entry which is preliminary data.</text>
</comment>
<evidence type="ECO:0000256" key="5">
    <source>
        <dbReference type="ARBA" id="ARBA00022692"/>
    </source>
</evidence>
<evidence type="ECO:0000313" key="18">
    <source>
        <dbReference type="EMBL" id="NWN45676.1"/>
    </source>
</evidence>
<evidence type="ECO:0000256" key="2">
    <source>
        <dbReference type="ARBA" id="ARBA00010044"/>
    </source>
</evidence>
<dbReference type="FunFam" id="1.10.8.60:FF:000001">
    <property type="entry name" value="ATP-dependent zinc metalloprotease FtsH"/>
    <property type="match status" value="1"/>
</dbReference>
<dbReference type="GO" id="GO:0030163">
    <property type="term" value="P:protein catabolic process"/>
    <property type="evidence" value="ECO:0007669"/>
    <property type="project" value="UniProtKB-UniRule"/>
</dbReference>
<feature type="binding site" evidence="15">
    <location>
        <begin position="220"/>
        <end position="227"/>
    </location>
    <ligand>
        <name>ATP</name>
        <dbReference type="ChEBI" id="CHEBI:30616"/>
    </ligand>
</feature>
<dbReference type="GO" id="GO:0006508">
    <property type="term" value="P:proteolysis"/>
    <property type="evidence" value="ECO:0007669"/>
    <property type="project" value="UniProtKB-KW"/>
</dbReference>
<comment type="similarity">
    <text evidence="16">Belongs to the AAA ATPase family.</text>
</comment>
<dbReference type="PROSITE" id="PS00674">
    <property type="entry name" value="AAA"/>
    <property type="match status" value="1"/>
</dbReference>
<dbReference type="InterPro" id="IPR000642">
    <property type="entry name" value="Peptidase_M41"/>
</dbReference>
<evidence type="ECO:0000256" key="16">
    <source>
        <dbReference type="RuleBase" id="RU003651"/>
    </source>
</evidence>
<gene>
    <name evidence="18" type="primary">hflB</name>
    <name evidence="15" type="synonym">ftsH</name>
    <name evidence="18" type="ORF">HR065_01075</name>
</gene>
<evidence type="ECO:0000256" key="7">
    <source>
        <dbReference type="ARBA" id="ARBA00022741"/>
    </source>
</evidence>
<evidence type="ECO:0000256" key="10">
    <source>
        <dbReference type="ARBA" id="ARBA00022840"/>
    </source>
</evidence>
<dbReference type="EC" id="3.4.24.-" evidence="15"/>
<comment type="cofactor">
    <cofactor evidence="15">
        <name>Zn(2+)</name>
        <dbReference type="ChEBI" id="CHEBI:29105"/>
    </cofactor>
    <text evidence="15">Binds 1 zinc ion per subunit.</text>
</comment>
<keyword evidence="7 15" id="KW-0547">Nucleotide-binding</keyword>
<feature type="binding site" evidence="15">
    <location>
        <position position="438"/>
    </location>
    <ligand>
        <name>Zn(2+)</name>
        <dbReference type="ChEBI" id="CHEBI:29105"/>
        <note>catalytic</note>
    </ligand>
</feature>
<keyword evidence="19" id="KW-1185">Reference proteome</keyword>
<keyword evidence="3 15" id="KW-1003">Cell membrane</keyword>
<name>A0A851HJF0_9MOLU</name>
<comment type="subcellular location">
    <subcellularLocation>
        <location evidence="15">Cell membrane</location>
        <topology evidence="15">Multi-pass membrane protein</topology>
        <orientation evidence="15">Cytoplasmic side</orientation>
    </subcellularLocation>
    <subcellularLocation>
        <location evidence="1">Membrane</location>
        <topology evidence="1">Multi-pass membrane protein</topology>
    </subcellularLocation>
</comment>
<dbReference type="PANTHER" id="PTHR23076">
    <property type="entry name" value="METALLOPROTEASE M41 FTSH"/>
    <property type="match status" value="1"/>
</dbReference>
<dbReference type="SMART" id="SM00382">
    <property type="entry name" value="AAA"/>
    <property type="match status" value="1"/>
</dbReference>
<keyword evidence="6 15" id="KW-0479">Metal-binding</keyword>
<evidence type="ECO:0000259" key="17">
    <source>
        <dbReference type="SMART" id="SM00382"/>
    </source>
</evidence>
<dbReference type="InterPro" id="IPR003959">
    <property type="entry name" value="ATPase_AAA_core"/>
</dbReference>
<evidence type="ECO:0000313" key="19">
    <source>
        <dbReference type="Proteomes" id="UP000568109"/>
    </source>
</evidence>
<dbReference type="RefSeq" id="WP_178734077.1">
    <property type="nucleotide sequence ID" value="NZ_JABUOH010000030.1"/>
</dbReference>
<evidence type="ECO:0000256" key="14">
    <source>
        <dbReference type="ARBA" id="ARBA00023136"/>
    </source>
</evidence>
<feature type="binding site" evidence="15">
    <location>
        <position position="516"/>
    </location>
    <ligand>
        <name>Zn(2+)</name>
        <dbReference type="ChEBI" id="CHEBI:29105"/>
        <note>catalytic</note>
    </ligand>
</feature>
<feature type="binding site" evidence="15">
    <location>
        <position position="442"/>
    </location>
    <ligand>
        <name>Zn(2+)</name>
        <dbReference type="ChEBI" id="CHEBI:29105"/>
        <note>catalytic</note>
    </ligand>
</feature>
<dbReference type="InterPro" id="IPR003960">
    <property type="entry name" value="ATPase_AAA_CS"/>
</dbReference>
<evidence type="ECO:0000256" key="12">
    <source>
        <dbReference type="ARBA" id="ARBA00022989"/>
    </source>
</evidence>
<evidence type="ECO:0000256" key="13">
    <source>
        <dbReference type="ARBA" id="ARBA00023049"/>
    </source>
</evidence>
<dbReference type="GO" id="GO:0005524">
    <property type="term" value="F:ATP binding"/>
    <property type="evidence" value="ECO:0007669"/>
    <property type="project" value="UniProtKB-UniRule"/>
</dbReference>
<keyword evidence="10 15" id="KW-0067">ATP-binding</keyword>
<dbReference type="Proteomes" id="UP000568109">
    <property type="component" value="Unassembled WGS sequence"/>
</dbReference>
<evidence type="ECO:0000256" key="8">
    <source>
        <dbReference type="ARBA" id="ARBA00022801"/>
    </source>
</evidence>
<evidence type="ECO:0000256" key="4">
    <source>
        <dbReference type="ARBA" id="ARBA00022670"/>
    </source>
</evidence>
<dbReference type="InterPro" id="IPR041569">
    <property type="entry name" value="AAA_lid_3"/>
</dbReference>
<dbReference type="Pfam" id="PF01434">
    <property type="entry name" value="Peptidase_M41"/>
    <property type="match status" value="1"/>
</dbReference>
<dbReference type="GO" id="GO:0008270">
    <property type="term" value="F:zinc ion binding"/>
    <property type="evidence" value="ECO:0007669"/>
    <property type="project" value="UniProtKB-UniRule"/>
</dbReference>
<dbReference type="CDD" id="cd19501">
    <property type="entry name" value="RecA-like_FtsH"/>
    <property type="match status" value="1"/>
</dbReference>
<dbReference type="InterPro" id="IPR005936">
    <property type="entry name" value="FtsH"/>
</dbReference>
<keyword evidence="14 15" id="KW-0472">Membrane</keyword>
<dbReference type="PANTHER" id="PTHR23076:SF97">
    <property type="entry name" value="ATP-DEPENDENT ZINC METALLOPROTEASE YME1L1"/>
    <property type="match status" value="1"/>
</dbReference>
<accession>A0A851HJF0</accession>
<evidence type="ECO:0000256" key="11">
    <source>
        <dbReference type="ARBA" id="ARBA00022946"/>
    </source>
</evidence>
<dbReference type="SUPFAM" id="SSF52540">
    <property type="entry name" value="P-loop containing nucleoside triphosphate hydrolases"/>
    <property type="match status" value="1"/>
</dbReference>
<dbReference type="AlphaFoldDB" id="A0A851HJF0"/>
<feature type="domain" description="AAA+ ATPase" evidence="17">
    <location>
        <begin position="212"/>
        <end position="347"/>
    </location>
</feature>
<feature type="transmembrane region" description="Helical" evidence="15">
    <location>
        <begin position="17"/>
        <end position="35"/>
    </location>
</feature>
<dbReference type="GO" id="GO:0005886">
    <property type="term" value="C:plasma membrane"/>
    <property type="evidence" value="ECO:0007669"/>
    <property type="project" value="UniProtKB-SubCell"/>
</dbReference>
<proteinExistence type="inferred from homology"/>
<dbReference type="Gene3D" id="3.40.50.300">
    <property type="entry name" value="P-loop containing nucleotide triphosphate hydrolases"/>
    <property type="match status" value="1"/>
</dbReference>
<dbReference type="EMBL" id="JABUOH010000030">
    <property type="protein sequence ID" value="NWN45676.1"/>
    <property type="molecule type" value="Genomic_DNA"/>
</dbReference>
<comment type="subunit">
    <text evidence="15">Homohexamer.</text>
</comment>
<dbReference type="Pfam" id="PF17862">
    <property type="entry name" value="AAA_lid_3"/>
    <property type="match status" value="1"/>
</dbReference>
<evidence type="ECO:0000256" key="3">
    <source>
        <dbReference type="ARBA" id="ARBA00022475"/>
    </source>
</evidence>
<keyword evidence="5 15" id="KW-0812">Transmembrane</keyword>
<evidence type="ECO:0000256" key="1">
    <source>
        <dbReference type="ARBA" id="ARBA00004141"/>
    </source>
</evidence>
<evidence type="ECO:0000256" key="15">
    <source>
        <dbReference type="HAMAP-Rule" id="MF_01458"/>
    </source>
</evidence>
<dbReference type="InterPro" id="IPR027417">
    <property type="entry name" value="P-loop_NTPase"/>
</dbReference>
<keyword evidence="11" id="KW-0809">Transit peptide</keyword>
<comment type="similarity">
    <text evidence="2 15">In the C-terminal section; belongs to the peptidase M41 family.</text>
</comment>
<comment type="function">
    <text evidence="15">Acts as a processive, ATP-dependent zinc metallopeptidase for both cytoplasmic and membrane proteins. Plays a role in the quality control of integral membrane proteins.</text>
</comment>
<dbReference type="GO" id="GO:0016887">
    <property type="term" value="F:ATP hydrolysis activity"/>
    <property type="evidence" value="ECO:0007669"/>
    <property type="project" value="UniProtKB-UniRule"/>
</dbReference>
<keyword evidence="4 15" id="KW-0645">Protease</keyword>
<keyword evidence="9 15" id="KW-0862">Zinc</keyword>
<comment type="caution">
    <text evidence="15">Lacks conserved residue(s) required for the propagation of feature annotation.</text>
</comment>
<dbReference type="InterPro" id="IPR003593">
    <property type="entry name" value="AAA+_ATPase"/>
</dbReference>
<reference evidence="18 19" key="1">
    <citation type="submission" date="2020-06" db="EMBL/GenBank/DDBJ databases">
        <title>Draft genome sequence of Candidatus Phytoplasma pruni (X-disease group, subgroup 16SrIII-B) strain ChTDIII from Argentina.</title>
        <authorList>
            <person name="Fernandez F.D."/>
            <person name="Zuebert C."/>
            <person name="Huettel B."/>
            <person name="Kube M."/>
            <person name="Conci L.R."/>
        </authorList>
    </citation>
    <scope>NUCLEOTIDE SEQUENCE [LARGE SCALE GENOMIC DNA]</scope>
    <source>
        <strain evidence="18 19">ChTDIII</strain>
    </source>
</reference>
<dbReference type="SUPFAM" id="SSF140990">
    <property type="entry name" value="FtsH protease domain-like"/>
    <property type="match status" value="1"/>
</dbReference>
<dbReference type="Gene3D" id="1.20.58.760">
    <property type="entry name" value="Peptidase M41"/>
    <property type="match status" value="1"/>
</dbReference>
<keyword evidence="12 15" id="KW-1133">Transmembrane helix</keyword>
<dbReference type="FunFam" id="3.40.50.300:FF:000277">
    <property type="entry name" value="ATP-dependent zinc metalloprotease FtsH"/>
    <property type="match status" value="1"/>
</dbReference>
<feature type="active site" evidence="15">
    <location>
        <position position="439"/>
    </location>
</feature>
<dbReference type="HAMAP" id="MF_01458">
    <property type="entry name" value="FtsH"/>
    <property type="match status" value="1"/>
</dbReference>
<dbReference type="GO" id="GO:0004176">
    <property type="term" value="F:ATP-dependent peptidase activity"/>
    <property type="evidence" value="ECO:0007669"/>
    <property type="project" value="InterPro"/>
</dbReference>
<protein>
    <recommendedName>
        <fullName evidence="15">ATP-dependent zinc metalloprotease FtsH</fullName>
        <ecNumber evidence="15">3.4.24.-</ecNumber>
    </recommendedName>
</protein>